<comment type="caution">
    <text evidence="5">The sequence shown here is derived from an EMBL/GenBank/DDBJ whole genome shotgun (WGS) entry which is preliminary data.</text>
</comment>
<feature type="domain" description="SMP-30/Gluconolactonase/LRE-like region" evidence="4">
    <location>
        <begin position="18"/>
        <end position="229"/>
    </location>
</feature>
<dbReference type="InterPro" id="IPR011042">
    <property type="entry name" value="6-blade_b-propeller_TolB-like"/>
</dbReference>
<evidence type="ECO:0000259" key="4">
    <source>
        <dbReference type="Pfam" id="PF08450"/>
    </source>
</evidence>
<proteinExistence type="inferred from homology"/>
<evidence type="ECO:0000313" key="5">
    <source>
        <dbReference type="EMBL" id="MBM9466491.1"/>
    </source>
</evidence>
<dbReference type="PANTHER" id="PTHR47572">
    <property type="entry name" value="LIPOPROTEIN-RELATED"/>
    <property type="match status" value="1"/>
</dbReference>
<keyword evidence="2" id="KW-0378">Hydrolase</keyword>
<dbReference type="SUPFAM" id="SSF63829">
    <property type="entry name" value="Calcium-dependent phosphotriesterase"/>
    <property type="match status" value="1"/>
</dbReference>
<keyword evidence="6" id="KW-1185">Reference proteome</keyword>
<organism evidence="5 6">
    <name type="scientific">Nakamurella leprariae</name>
    <dbReference type="NCBI Taxonomy" id="2803911"/>
    <lineage>
        <taxon>Bacteria</taxon>
        <taxon>Bacillati</taxon>
        <taxon>Actinomycetota</taxon>
        <taxon>Actinomycetes</taxon>
        <taxon>Nakamurellales</taxon>
        <taxon>Nakamurellaceae</taxon>
        <taxon>Nakamurella</taxon>
    </lineage>
</organism>
<dbReference type="EMBL" id="JAERWK010000006">
    <property type="protein sequence ID" value="MBM9466491.1"/>
    <property type="molecule type" value="Genomic_DNA"/>
</dbReference>
<dbReference type="GO" id="GO:0016787">
    <property type="term" value="F:hydrolase activity"/>
    <property type="evidence" value="ECO:0007669"/>
    <property type="project" value="UniProtKB-KW"/>
</dbReference>
<dbReference type="PANTHER" id="PTHR47572:SF4">
    <property type="entry name" value="LACTONASE DRP35"/>
    <property type="match status" value="1"/>
</dbReference>
<dbReference type="InterPro" id="IPR051262">
    <property type="entry name" value="SMP-30/CGR1_Lactonase"/>
</dbReference>
<dbReference type="AlphaFoldDB" id="A0A938YBD8"/>
<dbReference type="Gene3D" id="2.120.10.30">
    <property type="entry name" value="TolB, C-terminal domain"/>
    <property type="match status" value="1"/>
</dbReference>
<dbReference type="InterPro" id="IPR013658">
    <property type="entry name" value="SGL"/>
</dbReference>
<dbReference type="RefSeq" id="WP_205259459.1">
    <property type="nucleotide sequence ID" value="NZ_JAERWK010000006.1"/>
</dbReference>
<evidence type="ECO:0000256" key="1">
    <source>
        <dbReference type="ARBA" id="ARBA00008853"/>
    </source>
</evidence>
<accession>A0A938YBD8</accession>
<name>A0A938YBD8_9ACTN</name>
<evidence type="ECO:0000256" key="3">
    <source>
        <dbReference type="SAM" id="MobiDB-lite"/>
    </source>
</evidence>
<protein>
    <submittedName>
        <fullName evidence="5">SMP-30/gluconolactonase/LRE family protein</fullName>
    </submittedName>
</protein>
<evidence type="ECO:0000313" key="6">
    <source>
        <dbReference type="Proteomes" id="UP000663792"/>
    </source>
</evidence>
<reference evidence="5" key="1">
    <citation type="submission" date="2021-01" db="EMBL/GenBank/DDBJ databases">
        <title>YIM 132084 draft genome.</title>
        <authorList>
            <person name="An D."/>
        </authorList>
    </citation>
    <scope>NUCLEOTIDE SEQUENCE</scope>
    <source>
        <strain evidence="5">YIM 132084</strain>
    </source>
</reference>
<dbReference type="Proteomes" id="UP000663792">
    <property type="component" value="Unassembled WGS sequence"/>
</dbReference>
<evidence type="ECO:0000256" key="2">
    <source>
        <dbReference type="ARBA" id="ARBA00022801"/>
    </source>
</evidence>
<sequence length="307" mass="31893">MDGTRLTEVSVLATGIGMGESIRWHAGRIWCADWLAGTVLTVSAGGGPVETVVQVSSSGPLCFDFLPDGRLIAVCNDDGTLVAGPPEGPLTPIADLVPSSPYPWNEVVVGPTGLVFVNGIGFDYGESVPDAPLGSIVVVGPDGSVRPVADTLHFPNGMALAPDGRTLLVAESHGHRITAFDVAEDGTLDGRRVWADTPDHFPDGISLDASGACWFADVPGQCCVRVGGADRARDERGRAPTMGPAEGGAVLTTVHLDRGAFSCVLDDDPADPRLYVAANAWDGEGAADGRLLTVPAPSPGPRRRRDR</sequence>
<gene>
    <name evidence="5" type="ORF">JL106_04245</name>
</gene>
<feature type="region of interest" description="Disordered" evidence="3">
    <location>
        <begin position="286"/>
        <end position="307"/>
    </location>
</feature>
<comment type="similarity">
    <text evidence="1">Belongs to the SMP-30/CGR1 family.</text>
</comment>
<dbReference type="Pfam" id="PF08450">
    <property type="entry name" value="SGL"/>
    <property type="match status" value="1"/>
</dbReference>